<accession>A0AAV4PCC4</accession>
<reference evidence="1 2" key="1">
    <citation type="submission" date="2021-06" db="EMBL/GenBank/DDBJ databases">
        <title>Caerostris darwini draft genome.</title>
        <authorList>
            <person name="Kono N."/>
            <person name="Arakawa K."/>
        </authorList>
    </citation>
    <scope>NUCLEOTIDE SEQUENCE [LARGE SCALE GENOMIC DNA]</scope>
</reference>
<sequence>MQIAIVDLKTHSRSPTTLPWELHKGNRNFLNCIRPLRETGPGQNCLGGTLLGFFIGAFAEDALETNLDRCISVLNGTRLDDHRNRKNIFRQTVFLPETSLLGT</sequence>
<organism evidence="1 2">
    <name type="scientific">Caerostris darwini</name>
    <dbReference type="NCBI Taxonomy" id="1538125"/>
    <lineage>
        <taxon>Eukaryota</taxon>
        <taxon>Metazoa</taxon>
        <taxon>Ecdysozoa</taxon>
        <taxon>Arthropoda</taxon>
        <taxon>Chelicerata</taxon>
        <taxon>Arachnida</taxon>
        <taxon>Araneae</taxon>
        <taxon>Araneomorphae</taxon>
        <taxon>Entelegynae</taxon>
        <taxon>Araneoidea</taxon>
        <taxon>Araneidae</taxon>
        <taxon>Caerostris</taxon>
    </lineage>
</organism>
<protein>
    <recommendedName>
        <fullName evidence="3">Ribosomal protein S2</fullName>
    </recommendedName>
</protein>
<name>A0AAV4PCC4_9ARAC</name>
<comment type="caution">
    <text evidence="1">The sequence shown here is derived from an EMBL/GenBank/DDBJ whole genome shotgun (WGS) entry which is preliminary data.</text>
</comment>
<evidence type="ECO:0000313" key="2">
    <source>
        <dbReference type="Proteomes" id="UP001054837"/>
    </source>
</evidence>
<proteinExistence type="predicted"/>
<keyword evidence="2" id="KW-1185">Reference proteome</keyword>
<dbReference type="Proteomes" id="UP001054837">
    <property type="component" value="Unassembled WGS sequence"/>
</dbReference>
<evidence type="ECO:0000313" key="1">
    <source>
        <dbReference type="EMBL" id="GIX93554.1"/>
    </source>
</evidence>
<dbReference type="AlphaFoldDB" id="A0AAV4PCC4"/>
<evidence type="ECO:0008006" key="3">
    <source>
        <dbReference type="Google" id="ProtNLM"/>
    </source>
</evidence>
<gene>
    <name evidence="1" type="ORF">CDAR_32611</name>
</gene>
<dbReference type="EMBL" id="BPLQ01002503">
    <property type="protein sequence ID" value="GIX93554.1"/>
    <property type="molecule type" value="Genomic_DNA"/>
</dbReference>